<comment type="similarity">
    <text evidence="7">Belongs to the YfgM family.</text>
</comment>
<evidence type="ECO:0000256" key="4">
    <source>
        <dbReference type="ARBA" id="ARBA00022989"/>
    </source>
</evidence>
<reference evidence="11 12" key="1">
    <citation type="submission" date="2017-08" db="EMBL/GenBank/DDBJ databases">
        <title>Reclassification of Bisgaard taxon 37 and 44.</title>
        <authorList>
            <person name="Christensen H."/>
        </authorList>
    </citation>
    <scope>NUCLEOTIDE SEQUENCE [LARGE SCALE GENOMIC DNA]</scope>
    <source>
        <strain evidence="11 12">EEAB3T1</strain>
    </source>
</reference>
<gene>
    <name evidence="11" type="ORF">CKF59_00440</name>
</gene>
<dbReference type="GO" id="GO:0044877">
    <property type="term" value="F:protein-containing complex binding"/>
    <property type="evidence" value="ECO:0007669"/>
    <property type="project" value="InterPro"/>
</dbReference>
<dbReference type="EMBL" id="NRJF01000011">
    <property type="protein sequence ID" value="RIY38688.1"/>
    <property type="molecule type" value="Genomic_DNA"/>
</dbReference>
<dbReference type="InterPro" id="IPR026039">
    <property type="entry name" value="YfgM"/>
</dbReference>
<dbReference type="InterPro" id="IPR018704">
    <property type="entry name" value="SecYEG/CpoB_TPR"/>
</dbReference>
<sequence length="244" mass="27567">MAYTTEEQDFQSFMSKLRQYLPLIIIAIAVGVGIYWGINWYKSHQSRQAQAEYQEYQQIMTVKNEGDGVNTRNDLLLNYIKNNPKKPLAALGILDQAKYLTEQGEYQKAYDLVAAIPSDNEFSPELVAITKAKLALQLGRGEEAIPELYKIKEGEWFVTARLLAGDIYFADGKYGLAYDEYQKAQDYLNKEIAQADANTTDVSTLQNQVLFVQSRINIAQSYIKNSETKVDPVPAPAENAESQK</sequence>
<comment type="caution">
    <text evidence="11">The sequence shown here is derived from an EMBL/GenBank/DDBJ whole genome shotgun (WGS) entry which is preliminary data.</text>
</comment>
<evidence type="ECO:0000256" key="7">
    <source>
        <dbReference type="ARBA" id="ARBA00024197"/>
    </source>
</evidence>
<dbReference type="RefSeq" id="WP_119534018.1">
    <property type="nucleotide sequence ID" value="NZ_NRJF01000011.1"/>
</dbReference>
<keyword evidence="2" id="KW-1003">Cell membrane</keyword>
<feature type="transmembrane region" description="Helical" evidence="9">
    <location>
        <begin position="20"/>
        <end position="38"/>
    </location>
</feature>
<evidence type="ECO:0000256" key="3">
    <source>
        <dbReference type="ARBA" id="ARBA00022692"/>
    </source>
</evidence>
<evidence type="ECO:0000313" key="12">
    <source>
        <dbReference type="Proteomes" id="UP000265964"/>
    </source>
</evidence>
<dbReference type="PANTHER" id="PTHR38035">
    <property type="entry name" value="UPF0070 PROTEIN YFGM"/>
    <property type="match status" value="1"/>
</dbReference>
<comment type="subcellular location">
    <subcellularLocation>
        <location evidence="1">Cell membrane</location>
        <topology evidence="1">Single-pass type II membrane protein</topology>
    </subcellularLocation>
</comment>
<dbReference type="AlphaFoldDB" id="A0A3A1YN75"/>
<organism evidence="11 12">
    <name type="scientific">Psittacicella gerlachiana</name>
    <dbReference type="NCBI Taxonomy" id="2028574"/>
    <lineage>
        <taxon>Bacteria</taxon>
        <taxon>Pseudomonadati</taxon>
        <taxon>Pseudomonadota</taxon>
        <taxon>Gammaproteobacteria</taxon>
        <taxon>Pasteurellales</taxon>
        <taxon>Psittacicellaceae</taxon>
        <taxon>Psittacicella</taxon>
    </lineage>
</organism>
<evidence type="ECO:0000256" key="2">
    <source>
        <dbReference type="ARBA" id="ARBA00022475"/>
    </source>
</evidence>
<dbReference type="Pfam" id="PF09976">
    <property type="entry name" value="TPR_21"/>
    <property type="match status" value="1"/>
</dbReference>
<keyword evidence="3 9" id="KW-0812">Transmembrane</keyword>
<name>A0A3A1YN75_9GAMM</name>
<evidence type="ECO:0000256" key="9">
    <source>
        <dbReference type="SAM" id="Phobius"/>
    </source>
</evidence>
<keyword evidence="12" id="KW-1185">Reference proteome</keyword>
<dbReference type="InterPro" id="IPR011990">
    <property type="entry name" value="TPR-like_helical_dom_sf"/>
</dbReference>
<keyword evidence="4 9" id="KW-1133">Transmembrane helix</keyword>
<accession>A0A3A1YN75</accession>
<keyword evidence="5 9" id="KW-0472">Membrane</keyword>
<protein>
    <recommendedName>
        <fullName evidence="8">Ancillary SecYEG translocon subunit</fullName>
    </recommendedName>
</protein>
<dbReference type="PANTHER" id="PTHR38035:SF1">
    <property type="entry name" value="ANCILLARY SECYEG TRANSLOCON SUBUNIT"/>
    <property type="match status" value="1"/>
</dbReference>
<evidence type="ECO:0000256" key="1">
    <source>
        <dbReference type="ARBA" id="ARBA00004401"/>
    </source>
</evidence>
<proteinExistence type="inferred from homology"/>
<evidence type="ECO:0000259" key="10">
    <source>
        <dbReference type="Pfam" id="PF09976"/>
    </source>
</evidence>
<feature type="domain" description="Ancillary SecYEG translocon subunit/Cell division coordinator CpoB TPR" evidence="10">
    <location>
        <begin position="19"/>
        <end position="191"/>
    </location>
</feature>
<dbReference type="OrthoDB" id="9789675at2"/>
<dbReference type="Proteomes" id="UP000265964">
    <property type="component" value="Unassembled WGS sequence"/>
</dbReference>
<keyword evidence="6" id="KW-0143">Chaperone</keyword>
<evidence type="ECO:0000256" key="6">
    <source>
        <dbReference type="ARBA" id="ARBA00023186"/>
    </source>
</evidence>
<dbReference type="Gene3D" id="1.25.40.10">
    <property type="entry name" value="Tetratricopeptide repeat domain"/>
    <property type="match status" value="1"/>
</dbReference>
<evidence type="ECO:0000313" key="11">
    <source>
        <dbReference type="EMBL" id="RIY38688.1"/>
    </source>
</evidence>
<evidence type="ECO:0000256" key="5">
    <source>
        <dbReference type="ARBA" id="ARBA00023136"/>
    </source>
</evidence>
<dbReference type="GO" id="GO:0005886">
    <property type="term" value="C:plasma membrane"/>
    <property type="evidence" value="ECO:0007669"/>
    <property type="project" value="UniProtKB-SubCell"/>
</dbReference>
<dbReference type="SUPFAM" id="SSF48452">
    <property type="entry name" value="TPR-like"/>
    <property type="match status" value="1"/>
</dbReference>
<evidence type="ECO:0000256" key="8">
    <source>
        <dbReference type="ARBA" id="ARBA00024235"/>
    </source>
</evidence>